<feature type="transmembrane region" description="Helical" evidence="6">
    <location>
        <begin position="76"/>
        <end position="98"/>
    </location>
</feature>
<evidence type="ECO:0000256" key="6">
    <source>
        <dbReference type="SAM" id="Phobius"/>
    </source>
</evidence>
<evidence type="ECO:0000259" key="7">
    <source>
        <dbReference type="PROSITE" id="PS51380"/>
    </source>
</evidence>
<gene>
    <name evidence="8" type="ORF">D9758_001936</name>
</gene>
<feature type="transmembrane region" description="Helical" evidence="6">
    <location>
        <begin position="316"/>
        <end position="333"/>
    </location>
</feature>
<feature type="transmembrane region" description="Helical" evidence="6">
    <location>
        <begin position="110"/>
        <end position="131"/>
    </location>
</feature>
<evidence type="ECO:0000256" key="5">
    <source>
        <dbReference type="SAM" id="MobiDB-lite"/>
    </source>
</evidence>
<dbReference type="OrthoDB" id="2159384at2759"/>
<reference evidence="8 9" key="1">
    <citation type="journal article" date="2020" name="ISME J.">
        <title>Uncovering the hidden diversity of litter-decomposition mechanisms in mushroom-forming fungi.</title>
        <authorList>
            <person name="Floudas D."/>
            <person name="Bentzer J."/>
            <person name="Ahren D."/>
            <person name="Johansson T."/>
            <person name="Persson P."/>
            <person name="Tunlid A."/>
        </authorList>
    </citation>
    <scope>NUCLEOTIDE SEQUENCE [LARGE SCALE GENOMIC DNA]</scope>
    <source>
        <strain evidence="8 9">CBS 291.85</strain>
    </source>
</reference>
<feature type="domain" description="EXS" evidence="7">
    <location>
        <begin position="153"/>
        <end position="405"/>
    </location>
</feature>
<dbReference type="PANTHER" id="PTHR10783:SF46">
    <property type="entry name" value="PROTEIN ERD1 HOMOLOG 2"/>
    <property type="match status" value="1"/>
</dbReference>
<dbReference type="InterPro" id="IPR004342">
    <property type="entry name" value="EXS_C"/>
</dbReference>
<evidence type="ECO:0000313" key="9">
    <source>
        <dbReference type="Proteomes" id="UP000559256"/>
    </source>
</evidence>
<comment type="subcellular location">
    <subcellularLocation>
        <location evidence="1">Membrane</location>
        <topology evidence="1">Multi-pass membrane protein</topology>
    </subcellularLocation>
</comment>
<keyword evidence="2 6" id="KW-0812">Transmembrane</keyword>
<dbReference type="EMBL" id="JAACJM010000010">
    <property type="protein sequence ID" value="KAF5370663.1"/>
    <property type="molecule type" value="Genomic_DNA"/>
</dbReference>
<evidence type="ECO:0000256" key="1">
    <source>
        <dbReference type="ARBA" id="ARBA00004141"/>
    </source>
</evidence>
<sequence>MSDVDLDEISYAVSFPLPYRVLSLVGLGILGWATNLHGIDILGIDVVSTLALDTRSSTGDVFSKHTRTASDIYKTVYKIAALYASWCFVSWITFRSAAGSDVSLVDVFGYVPAVSALLVLLVLVCPFDILYKSERDKFLSVGGRLVVSPDAIPGEFHAPTTDYSWTTTMGYAYYHECIKEWSASDEDNRKPLYNALKYATAFPLIYLSAAQIIVESDLVNEKGDDVANSAWHGEHPLFRLWLLSAAVNSLYSFWWDVTNDWGLELLKFESSKSSERPLPRRLVLPRLHSGVPLLNNGDDESEAVRVPQYCGLRTPLLYPLPVYPFLIFVNFFLRMAWSVKLSSHLHSTDGSVTIFLLEVAEIIRRWMWVFVRVEWEYIKRAREKSGRNRPANVDGAEPDYELNPPTPNREEDFDD</sequence>
<dbReference type="PANTHER" id="PTHR10783">
    <property type="entry name" value="XENOTROPIC AND POLYTROPIC RETROVIRUS RECEPTOR 1-RELATED"/>
    <property type="match status" value="1"/>
</dbReference>
<organism evidence="8 9">
    <name type="scientific">Tetrapyrgos nigripes</name>
    <dbReference type="NCBI Taxonomy" id="182062"/>
    <lineage>
        <taxon>Eukaryota</taxon>
        <taxon>Fungi</taxon>
        <taxon>Dikarya</taxon>
        <taxon>Basidiomycota</taxon>
        <taxon>Agaricomycotina</taxon>
        <taxon>Agaricomycetes</taxon>
        <taxon>Agaricomycetidae</taxon>
        <taxon>Agaricales</taxon>
        <taxon>Marasmiineae</taxon>
        <taxon>Marasmiaceae</taxon>
        <taxon>Tetrapyrgos</taxon>
    </lineage>
</organism>
<dbReference type="Pfam" id="PF03124">
    <property type="entry name" value="EXS"/>
    <property type="match status" value="2"/>
</dbReference>
<evidence type="ECO:0000256" key="4">
    <source>
        <dbReference type="ARBA" id="ARBA00023136"/>
    </source>
</evidence>
<evidence type="ECO:0000256" key="3">
    <source>
        <dbReference type="ARBA" id="ARBA00022989"/>
    </source>
</evidence>
<protein>
    <recommendedName>
        <fullName evidence="7">EXS domain-containing protein</fullName>
    </recommendedName>
</protein>
<feature type="region of interest" description="Disordered" evidence="5">
    <location>
        <begin position="384"/>
        <end position="415"/>
    </location>
</feature>
<proteinExistence type="predicted"/>
<dbReference type="GO" id="GO:0016020">
    <property type="term" value="C:membrane"/>
    <property type="evidence" value="ECO:0007669"/>
    <property type="project" value="UniProtKB-SubCell"/>
</dbReference>
<dbReference type="PROSITE" id="PS51380">
    <property type="entry name" value="EXS"/>
    <property type="match status" value="1"/>
</dbReference>
<keyword evidence="3 6" id="KW-1133">Transmembrane helix</keyword>
<accession>A0A8H5GT87</accession>
<evidence type="ECO:0000256" key="2">
    <source>
        <dbReference type="ARBA" id="ARBA00022692"/>
    </source>
</evidence>
<dbReference type="AlphaFoldDB" id="A0A8H5GT87"/>
<dbReference type="GO" id="GO:0005737">
    <property type="term" value="C:cytoplasm"/>
    <property type="evidence" value="ECO:0007669"/>
    <property type="project" value="TreeGrafter"/>
</dbReference>
<comment type="caution">
    <text evidence="8">The sequence shown here is derived from an EMBL/GenBank/DDBJ whole genome shotgun (WGS) entry which is preliminary data.</text>
</comment>
<keyword evidence="9" id="KW-1185">Reference proteome</keyword>
<dbReference type="Proteomes" id="UP000559256">
    <property type="component" value="Unassembled WGS sequence"/>
</dbReference>
<keyword evidence="4 6" id="KW-0472">Membrane</keyword>
<evidence type="ECO:0000313" key="8">
    <source>
        <dbReference type="EMBL" id="KAF5370663.1"/>
    </source>
</evidence>
<name>A0A8H5GT87_9AGAR</name>